<evidence type="ECO:0000313" key="14">
    <source>
        <dbReference type="RefSeq" id="XP_022084032.1"/>
    </source>
</evidence>
<comment type="subcellular location">
    <subcellularLocation>
        <location evidence="1">Nucleus</location>
    </subcellularLocation>
</comment>
<dbReference type="RefSeq" id="XP_022084031.1">
    <property type="nucleotide sequence ID" value="XM_022228339.1"/>
</dbReference>
<dbReference type="InterPro" id="IPR013087">
    <property type="entry name" value="Znf_C2H2_type"/>
</dbReference>
<name>A0A8B7XW05_ACAPL</name>
<dbReference type="InterPro" id="IPR050636">
    <property type="entry name" value="C2H2-ZF_domain-containing"/>
</dbReference>
<feature type="region of interest" description="Disordered" evidence="10">
    <location>
        <begin position="1274"/>
        <end position="1317"/>
    </location>
</feature>
<proteinExistence type="predicted"/>
<dbReference type="SMART" id="SM00355">
    <property type="entry name" value="ZnF_C2H2"/>
    <property type="match status" value="15"/>
</dbReference>
<evidence type="ECO:0000313" key="15">
    <source>
        <dbReference type="RefSeq" id="XP_022084034.1"/>
    </source>
</evidence>
<keyword evidence="6" id="KW-0805">Transcription regulation</keyword>
<dbReference type="KEGG" id="aplc:110975669"/>
<dbReference type="PROSITE" id="PS50157">
    <property type="entry name" value="ZINC_FINGER_C2H2_2"/>
    <property type="match status" value="8"/>
</dbReference>
<evidence type="ECO:0000256" key="5">
    <source>
        <dbReference type="ARBA" id="ARBA00022833"/>
    </source>
</evidence>
<evidence type="ECO:0000256" key="4">
    <source>
        <dbReference type="ARBA" id="ARBA00022771"/>
    </source>
</evidence>
<evidence type="ECO:0000313" key="13">
    <source>
        <dbReference type="RefSeq" id="XP_022084031.1"/>
    </source>
</evidence>
<dbReference type="Pfam" id="PF13909">
    <property type="entry name" value="zf-H2C2_5"/>
    <property type="match status" value="1"/>
</dbReference>
<protein>
    <submittedName>
        <fullName evidence="13 14">Uncharacterized protein LOC110975669 isoform X1</fullName>
    </submittedName>
</protein>
<dbReference type="Pfam" id="PF00096">
    <property type="entry name" value="zf-C2H2"/>
    <property type="match status" value="2"/>
</dbReference>
<keyword evidence="3" id="KW-0677">Repeat</keyword>
<feature type="domain" description="C2H2-type" evidence="11">
    <location>
        <begin position="996"/>
        <end position="1023"/>
    </location>
</feature>
<accession>A0A8B7XW05</accession>
<gene>
    <name evidence="13 14 15" type="primary">LOC110975669</name>
</gene>
<feature type="domain" description="C2H2-type" evidence="11">
    <location>
        <begin position="1051"/>
        <end position="1078"/>
    </location>
</feature>
<feature type="domain" description="C2H2-type" evidence="11">
    <location>
        <begin position="1024"/>
        <end position="1051"/>
    </location>
</feature>
<feature type="domain" description="C2H2-type" evidence="11">
    <location>
        <begin position="269"/>
        <end position="296"/>
    </location>
</feature>
<feature type="region of interest" description="Disordered" evidence="10">
    <location>
        <begin position="1347"/>
        <end position="1368"/>
    </location>
</feature>
<dbReference type="OrthoDB" id="10066771at2759"/>
<feature type="compositionally biased region" description="Polar residues" evidence="10">
    <location>
        <begin position="1292"/>
        <end position="1317"/>
    </location>
</feature>
<dbReference type="GO" id="GO:0008270">
    <property type="term" value="F:zinc ion binding"/>
    <property type="evidence" value="ECO:0007669"/>
    <property type="project" value="UniProtKB-KW"/>
</dbReference>
<dbReference type="Proteomes" id="UP000694845">
    <property type="component" value="Unplaced"/>
</dbReference>
<feature type="domain" description="C2H2-type" evidence="11">
    <location>
        <begin position="1167"/>
        <end position="1194"/>
    </location>
</feature>
<feature type="region of interest" description="Disordered" evidence="10">
    <location>
        <begin position="768"/>
        <end position="805"/>
    </location>
</feature>
<dbReference type="GeneID" id="110975669"/>
<dbReference type="RefSeq" id="XP_022084034.1">
    <property type="nucleotide sequence ID" value="XM_022228342.1"/>
</dbReference>
<feature type="compositionally biased region" description="Low complexity" evidence="10">
    <location>
        <begin position="1274"/>
        <end position="1286"/>
    </location>
</feature>
<evidence type="ECO:0000256" key="10">
    <source>
        <dbReference type="SAM" id="MobiDB-lite"/>
    </source>
</evidence>
<feature type="compositionally biased region" description="Polar residues" evidence="10">
    <location>
        <begin position="85"/>
        <end position="100"/>
    </location>
</feature>
<dbReference type="PANTHER" id="PTHR47772:SF4">
    <property type="entry name" value="ZFP64 ZINC FINGER PROTEIN"/>
    <property type="match status" value="1"/>
</dbReference>
<dbReference type="Gene3D" id="3.30.160.60">
    <property type="entry name" value="Classic Zinc Finger"/>
    <property type="match status" value="6"/>
</dbReference>
<keyword evidence="2" id="KW-0479">Metal-binding</keyword>
<keyword evidence="5" id="KW-0862">Zinc</keyword>
<dbReference type="InterPro" id="IPR036236">
    <property type="entry name" value="Znf_C2H2_sf"/>
</dbReference>
<evidence type="ECO:0000259" key="11">
    <source>
        <dbReference type="PROSITE" id="PS50157"/>
    </source>
</evidence>
<evidence type="ECO:0000256" key="8">
    <source>
        <dbReference type="ARBA" id="ARBA00023242"/>
    </source>
</evidence>
<feature type="region of interest" description="Disordered" evidence="10">
    <location>
        <begin position="74"/>
        <end position="105"/>
    </location>
</feature>
<sequence length="1368" mass="152534">MEESGQLVPVLVEPTSTVDLTEIHVSARSHQATPSPREDVGPSDTMLEAGANLCAPGVAESRCLKVTFNPEEESKPSFEKKAASRKTNGLASQQHSSNAPPSKDDVLSVVIEKLTELVNDSEKIQGRRPPSAVCDGSRQAAASEGAEPLYKCPKCPCLFALSAKQLKSKEAVLCECCEKAEKTMEYMAPLGEKQMAKGQQAGYPTRVQHSRVNCELCSHIADGYVDLLYHLLSKHADAKICKCKLCDFFTTVEARIQEHAAIHHAPQVYRCSICPFLTDKVINLQEHMKNHNKDRELLLKCSECGFSCQCEDILRAHMWEHIPSTSKAGTKVRKPHPREIVQTSNLGINANERGSPPVPNPALPTQSTERAHPYIFKCLLCGYLCDRLATLKAHAWRHAGEKGCSYPVVDDDECLKRSLSTTPSQACLTGKAFPLAVLSNIEVAETPKESLPFEGIKSKDGSCKKEVITGHESEMSHECCSGSKYIPEEVTSCRCKGINIPPSSVPHIKELLIQKKLEKQSKKPTEENEVDKAVLAAEQNSYPASREEDKMENPIAPHQNNTLVKMHERYEDVHVPFPCGNYAVTDQAEPEKKSTSKQLKPQVLVVDPGDTQMLIIDPNQPVPEPAAVVEACTEHSSALPEEHLITTDSVFIPPYSSARKSIVSLNRPQSISDISASVPSSKAVFTSVPLSGEATVVSPQYAMNNTECLPSDERIPQQAFEEINTDPLVEIQRCHIEIKTSNRNQDETSGPMKFVPSFGEQLTPSEVRQSTHLSYQGQDFTRSTSESQETPTDSLMTGLGGSDPLDMRVIEKSEVITPKVCSTRSSKDFPARSLVCESQQMPCKKSIHGITEEIIMQSKQNEGSVVNCSNSDTEEGSLQITKQCDRILKKQTNYNTGLEPTITGQKRGADRTDIELFTRAKRTCPCDENSNTERLICHPIIKHRISTRSTNEEQARPIGKLETGLEIKEKPMDMNSDEDSIVRFFMNVTTGFDKPFQCKLCSKSFETYKFLKQHLNVHLVHNSFRCPLCKKCFESLENLKLHILEHYTELHRCSECSATFHTKSDLQAHRQSHTVPREFNCEKCSTRTPTQAEYISHCEAVHSDLGKPPVMCSHCGESFSNTNLLLQHTLSCPVRKMRSCKDCGFASETVEGLEEHVKGCHQKPKLYTCDLCDYKTSAKNGIKNHMKFHAKDRPYKCQQCSFTGAYPQSLRSHMRMHAQPDWRPDCSPSELPEQYRCHLCCYTCNFLPSLKSHMWRHASDPNYSYKGDQSISTDVATTSASDTSVDPPVVTSPHQSPHSPARSSPVLQGPQQRAGFTSSQPVTFCCRECGFQSVDRLRLVEHLKTHLDQEAERKQSQKAAKQKREEDQ</sequence>
<evidence type="ECO:0000313" key="12">
    <source>
        <dbReference type="Proteomes" id="UP000694845"/>
    </source>
</evidence>
<dbReference type="SUPFAM" id="SSF57667">
    <property type="entry name" value="beta-beta-alpha zinc fingers"/>
    <property type="match status" value="6"/>
</dbReference>
<evidence type="ECO:0000256" key="3">
    <source>
        <dbReference type="ARBA" id="ARBA00022737"/>
    </source>
</evidence>
<dbReference type="RefSeq" id="XP_022084032.1">
    <property type="nucleotide sequence ID" value="XM_022228340.1"/>
</dbReference>
<keyword evidence="8" id="KW-0539">Nucleus</keyword>
<evidence type="ECO:0000256" key="1">
    <source>
        <dbReference type="ARBA" id="ARBA00004123"/>
    </source>
</evidence>
<feature type="domain" description="C2H2-type" evidence="11">
    <location>
        <begin position="376"/>
        <end position="403"/>
    </location>
</feature>
<feature type="domain" description="C2H2-type" evidence="11">
    <location>
        <begin position="1324"/>
        <end position="1351"/>
    </location>
</feature>
<evidence type="ECO:0000256" key="7">
    <source>
        <dbReference type="ARBA" id="ARBA00023163"/>
    </source>
</evidence>
<keyword evidence="7" id="KW-0804">Transcription</keyword>
<dbReference type="PROSITE" id="PS00028">
    <property type="entry name" value="ZINC_FINGER_C2H2_1"/>
    <property type="match status" value="6"/>
</dbReference>
<reference evidence="13 14" key="1">
    <citation type="submission" date="2025-04" db="UniProtKB">
        <authorList>
            <consortium name="RefSeq"/>
        </authorList>
    </citation>
    <scope>IDENTIFICATION</scope>
</reference>
<evidence type="ECO:0000256" key="2">
    <source>
        <dbReference type="ARBA" id="ARBA00022723"/>
    </source>
</evidence>
<dbReference type="PANTHER" id="PTHR47772">
    <property type="entry name" value="ZINC FINGER PROTEIN 200"/>
    <property type="match status" value="1"/>
</dbReference>
<evidence type="ECO:0000256" key="9">
    <source>
        <dbReference type="PROSITE-ProRule" id="PRU00042"/>
    </source>
</evidence>
<keyword evidence="4 9" id="KW-0863">Zinc-finger</keyword>
<keyword evidence="12" id="KW-1185">Reference proteome</keyword>
<organism evidence="12 13">
    <name type="scientific">Acanthaster planci</name>
    <name type="common">Crown-of-thorns starfish</name>
    <dbReference type="NCBI Taxonomy" id="133434"/>
    <lineage>
        <taxon>Eukaryota</taxon>
        <taxon>Metazoa</taxon>
        <taxon>Echinodermata</taxon>
        <taxon>Eleutherozoa</taxon>
        <taxon>Asterozoa</taxon>
        <taxon>Asteroidea</taxon>
        <taxon>Valvatacea</taxon>
        <taxon>Valvatida</taxon>
        <taxon>Acanthasteridae</taxon>
        <taxon>Acanthaster</taxon>
    </lineage>
</organism>
<evidence type="ECO:0000256" key="6">
    <source>
        <dbReference type="ARBA" id="ARBA00023015"/>
    </source>
</evidence>
<dbReference type="GO" id="GO:0005634">
    <property type="term" value="C:nucleus"/>
    <property type="evidence" value="ECO:0007669"/>
    <property type="project" value="UniProtKB-SubCell"/>
</dbReference>
<feature type="domain" description="C2H2-type" evidence="11">
    <location>
        <begin position="1195"/>
        <end position="1222"/>
    </location>
</feature>
<feature type="compositionally biased region" description="Polar residues" evidence="10">
    <location>
        <begin position="768"/>
        <end position="795"/>
    </location>
</feature>